<protein>
    <submittedName>
        <fullName evidence="4">Mg-chelatase subunit ChlD</fullName>
    </submittedName>
</protein>
<keyword evidence="5" id="KW-1185">Reference proteome</keyword>
<organism evidence="4 5">
    <name type="scientific">Paenibacillus endophyticus</name>
    <dbReference type="NCBI Taxonomy" id="1294268"/>
    <lineage>
        <taxon>Bacteria</taxon>
        <taxon>Bacillati</taxon>
        <taxon>Bacillota</taxon>
        <taxon>Bacilli</taxon>
        <taxon>Bacillales</taxon>
        <taxon>Paenibacillaceae</taxon>
        <taxon>Paenibacillus</taxon>
    </lineage>
</organism>
<dbReference type="Proteomes" id="UP000518605">
    <property type="component" value="Unassembled WGS sequence"/>
</dbReference>
<dbReference type="EMBL" id="JACHXW010000018">
    <property type="protein sequence ID" value="MBB3154767.1"/>
    <property type="molecule type" value="Genomic_DNA"/>
</dbReference>
<dbReference type="PANTHER" id="PTHR10579:SF43">
    <property type="entry name" value="ZINC FINGER (C3HC4-TYPE RING FINGER) FAMILY PROTEIN"/>
    <property type="match status" value="1"/>
</dbReference>
<feature type="signal peptide" evidence="2">
    <location>
        <begin position="1"/>
        <end position="30"/>
    </location>
</feature>
<dbReference type="SMART" id="SM00327">
    <property type="entry name" value="VWA"/>
    <property type="match status" value="1"/>
</dbReference>
<reference evidence="4 5" key="1">
    <citation type="submission" date="2020-08" db="EMBL/GenBank/DDBJ databases">
        <title>Genomic Encyclopedia of Type Strains, Phase III (KMG-III): the genomes of soil and plant-associated and newly described type strains.</title>
        <authorList>
            <person name="Whitman W."/>
        </authorList>
    </citation>
    <scope>NUCLEOTIDE SEQUENCE [LARGE SCALE GENOMIC DNA]</scope>
    <source>
        <strain evidence="4 5">CECT 8234</strain>
    </source>
</reference>
<dbReference type="PANTHER" id="PTHR10579">
    <property type="entry name" value="CALCIUM-ACTIVATED CHLORIDE CHANNEL REGULATOR"/>
    <property type="match status" value="1"/>
</dbReference>
<feature type="domain" description="VWFA" evidence="3">
    <location>
        <begin position="38"/>
        <end position="223"/>
    </location>
</feature>
<feature type="transmembrane region" description="Helical" evidence="1">
    <location>
        <begin position="454"/>
        <end position="475"/>
    </location>
</feature>
<keyword evidence="1" id="KW-1133">Transmembrane helix</keyword>
<dbReference type="InterPro" id="IPR002035">
    <property type="entry name" value="VWF_A"/>
</dbReference>
<feature type="chain" id="PRO_5030780007" evidence="2">
    <location>
        <begin position="31"/>
        <end position="592"/>
    </location>
</feature>
<sequence length="592" mass="64161">MNRLKRATRQLILASAICLLSISSLSIAHAAQGTSRIDAVLVLDVSNSMSKSDPGKIGNEAMKMFIDMLSTKGDQVGIVAYTDEIQREKALLEIESAADKTNLKGFIDQLNRGAYTDVSVGVKEAVQILEDGADPAHEPMIILLADGNNDFDDASGRTQAQSDADMDKAIQEANDSGVPIYTIGLNADGKLNKEALAELSDLTGGKSFSTDSADDLPQILSEIFASHLDLNVVPVDSFTADGNYQNVKISVPNANVLEANISIMSSKPVEAKLIDPSGNSVAIPSDDILLSKSKSYSLIKLLTPVEGDWTLQVKGVNRDKIDINLIFNYDLGLAIDPLAQTSYSKGDAVTVRSYLISGGQKLKDEEQYSNMSAVLLVKDLDTGTTKEVPMDNGGDHFEGTYKIEDEHDYEIKVKAEEESFFRETEALAITAKRAGSGQATPNQPAVEEKKPFPVVPVILGVIGLAAVLAAAFFILRLLKKANRGFVGQLIIEIRDENTGDKTSPQYKKLSAFKGKLLLHQLLQLAPELKETEKVLFKPGSNDRIVLQNASLCTIEKAGRTIDASREFEMKSGDSITVSLKQVDKTIFIEYLV</sequence>
<evidence type="ECO:0000256" key="1">
    <source>
        <dbReference type="SAM" id="Phobius"/>
    </source>
</evidence>
<evidence type="ECO:0000256" key="2">
    <source>
        <dbReference type="SAM" id="SignalP"/>
    </source>
</evidence>
<dbReference type="Gene3D" id="3.40.50.410">
    <property type="entry name" value="von Willebrand factor, type A domain"/>
    <property type="match status" value="1"/>
</dbReference>
<dbReference type="CDD" id="cd00198">
    <property type="entry name" value="vWFA"/>
    <property type="match status" value="1"/>
</dbReference>
<evidence type="ECO:0000259" key="3">
    <source>
        <dbReference type="PROSITE" id="PS50234"/>
    </source>
</evidence>
<keyword evidence="1" id="KW-0472">Membrane</keyword>
<proteinExistence type="predicted"/>
<dbReference type="AlphaFoldDB" id="A0A7W5GD90"/>
<dbReference type="PROSITE" id="PS50234">
    <property type="entry name" value="VWFA"/>
    <property type="match status" value="1"/>
</dbReference>
<keyword evidence="1" id="KW-0812">Transmembrane</keyword>
<evidence type="ECO:0000313" key="5">
    <source>
        <dbReference type="Proteomes" id="UP000518605"/>
    </source>
</evidence>
<keyword evidence="2" id="KW-0732">Signal</keyword>
<gene>
    <name evidence="4" type="ORF">FHS16_004849</name>
</gene>
<evidence type="ECO:0000313" key="4">
    <source>
        <dbReference type="EMBL" id="MBB3154767.1"/>
    </source>
</evidence>
<accession>A0A7W5GD90</accession>
<dbReference type="InterPro" id="IPR051266">
    <property type="entry name" value="CLCR"/>
</dbReference>
<dbReference type="Pfam" id="PF00092">
    <property type="entry name" value="VWA"/>
    <property type="match status" value="1"/>
</dbReference>
<name>A0A7W5GD90_9BACL</name>
<comment type="caution">
    <text evidence="4">The sequence shown here is derived from an EMBL/GenBank/DDBJ whole genome shotgun (WGS) entry which is preliminary data.</text>
</comment>
<dbReference type="InterPro" id="IPR036465">
    <property type="entry name" value="vWFA_dom_sf"/>
</dbReference>
<dbReference type="SUPFAM" id="SSF53300">
    <property type="entry name" value="vWA-like"/>
    <property type="match status" value="1"/>
</dbReference>
<dbReference type="RefSeq" id="WP_183568805.1">
    <property type="nucleotide sequence ID" value="NZ_CBCSLB010000018.1"/>
</dbReference>